<accession>A0A7C4NTD0</accession>
<dbReference type="SUPFAM" id="SSF53850">
    <property type="entry name" value="Periplasmic binding protein-like II"/>
    <property type="match status" value="1"/>
</dbReference>
<organism evidence="3">
    <name type="scientific">Ignisphaera aggregans</name>
    <dbReference type="NCBI Taxonomy" id="334771"/>
    <lineage>
        <taxon>Archaea</taxon>
        <taxon>Thermoproteota</taxon>
        <taxon>Thermoprotei</taxon>
        <taxon>Desulfurococcales</taxon>
        <taxon>Desulfurococcaceae</taxon>
        <taxon>Ignisphaera</taxon>
    </lineage>
</organism>
<dbReference type="InterPro" id="IPR036390">
    <property type="entry name" value="WH_DNA-bd_sf"/>
</dbReference>
<comment type="caution">
    <text evidence="3">The sequence shown here is derived from an EMBL/GenBank/DDBJ whole genome shotgun (WGS) entry which is preliminary data.</text>
</comment>
<dbReference type="Pfam" id="PF12727">
    <property type="entry name" value="PBP_like"/>
    <property type="match status" value="1"/>
</dbReference>
<name>A0A7C4NTD0_9CREN</name>
<evidence type="ECO:0000313" key="3">
    <source>
        <dbReference type="EMBL" id="HGQ64532.1"/>
    </source>
</evidence>
<sequence length="347" mass="38967">MDKDLKEFAVKYDIIIEYNGIKILDPKVATILKAIKEKGSILSAAKTLGIPFSYVYDIIARIERLTGKKVVESKRGGRGGGGTVLTEFGEKLVSMYEIALVKLKENGLSNALYQVAEDPELVVAHSHDPLLSMMLSKLSEDGYNIQSICAGSEKALAMLSLELADVACLHLYDPETQTYNRTYLEKLWLINDVEYIGGYYREVVFAYRSSLHVHDLDELLRRILSGELVVASRNKGSGTRVFLESILISYAKKFGVDLSKVRGLSREIENHNGIAKDILRDEADVGLTLRYTAEKYGLKYIHVTWELYECYALKTHTSKGIDRLRELMSPSMLAKLIDGIPGYRVKL</sequence>
<dbReference type="Gene3D" id="1.10.10.10">
    <property type="entry name" value="Winged helix-like DNA-binding domain superfamily/Winged helix DNA-binding domain"/>
    <property type="match status" value="1"/>
</dbReference>
<dbReference type="InterPro" id="IPR036388">
    <property type="entry name" value="WH-like_DNA-bd_sf"/>
</dbReference>
<evidence type="ECO:0000259" key="1">
    <source>
        <dbReference type="Pfam" id="PF12727"/>
    </source>
</evidence>
<proteinExistence type="predicted"/>
<evidence type="ECO:0000313" key="2">
    <source>
        <dbReference type="EMBL" id="HGQ35368.1"/>
    </source>
</evidence>
<dbReference type="PANTHER" id="PTHR38431:SF1">
    <property type="entry name" value="BLL2305 PROTEIN"/>
    <property type="match status" value="1"/>
</dbReference>
<reference evidence="3" key="1">
    <citation type="journal article" date="2020" name="mSystems">
        <title>Genome- and Community-Level Interaction Insights into Carbon Utilization and Element Cycling Functions of Hydrothermarchaeota in Hydrothermal Sediment.</title>
        <authorList>
            <person name="Zhou Z."/>
            <person name="Liu Y."/>
            <person name="Xu W."/>
            <person name="Pan J."/>
            <person name="Luo Z.H."/>
            <person name="Li M."/>
        </authorList>
    </citation>
    <scope>NUCLEOTIDE SEQUENCE [LARGE SCALE GENOMIC DNA]</scope>
    <source>
        <strain evidence="3">SpSt-637</strain>
        <strain evidence="2">SpSt-667</strain>
    </source>
</reference>
<dbReference type="SUPFAM" id="SSF46785">
    <property type="entry name" value="Winged helix' DNA-binding domain"/>
    <property type="match status" value="1"/>
</dbReference>
<dbReference type="EMBL" id="DTBD01000039">
    <property type="protein sequence ID" value="HGQ64532.1"/>
    <property type="molecule type" value="Genomic_DNA"/>
</dbReference>
<dbReference type="InterPro" id="IPR024370">
    <property type="entry name" value="PBP_domain"/>
</dbReference>
<dbReference type="EMBL" id="DTCK01000010">
    <property type="protein sequence ID" value="HGQ35368.1"/>
    <property type="molecule type" value="Genomic_DNA"/>
</dbReference>
<gene>
    <name evidence="3" type="ORF">ENU08_04735</name>
    <name evidence="2" type="ORF">ENU41_01645</name>
</gene>
<dbReference type="AlphaFoldDB" id="A0A7C4NTD0"/>
<feature type="domain" description="PBP" evidence="1">
    <location>
        <begin position="139"/>
        <end position="318"/>
    </location>
</feature>
<protein>
    <submittedName>
        <fullName evidence="3">LysR family transcriptional regulator</fullName>
    </submittedName>
</protein>
<dbReference type="PANTHER" id="PTHR38431">
    <property type="entry name" value="BLL2305 PROTEIN"/>
    <property type="match status" value="1"/>
</dbReference>